<dbReference type="Proteomes" id="UP000231581">
    <property type="component" value="Unassembled WGS sequence"/>
</dbReference>
<name>A0A2H0BSI8_9BACT</name>
<evidence type="ECO:0000313" key="2">
    <source>
        <dbReference type="Proteomes" id="UP000231581"/>
    </source>
</evidence>
<proteinExistence type="predicted"/>
<organism evidence="1 2">
    <name type="scientific">Candidatus Uhrbacteria bacterium CG22_combo_CG10-13_8_21_14_all_47_17</name>
    <dbReference type="NCBI Taxonomy" id="1975041"/>
    <lineage>
        <taxon>Bacteria</taxon>
        <taxon>Candidatus Uhriibacteriota</taxon>
    </lineage>
</organism>
<sequence length="226" mass="25391">MEQDKKDLEIGNVVSRLDFAHGVFKVIAQAVKAEGGNTQHLRRLVSDGNLQQEIAKLIMLTTEEMSPPLREDEYLVYVDYDMPRDKAELEAEFSKGGVSDIFCGDAEWEKHASCVQSDEMPGDRVFLPKHFNRKIESEEAIVKMGKLGYRPATRLEAFAFIKARPKLPGQPPIVALGSSTMCHDAKRQGAHVVLLSEDFQGNFLSSVLFDSIWGFETVLLFVRKDT</sequence>
<evidence type="ECO:0000313" key="1">
    <source>
        <dbReference type="EMBL" id="PIP60499.1"/>
    </source>
</evidence>
<accession>A0A2H0BSI8</accession>
<gene>
    <name evidence="1" type="ORF">COX00_02905</name>
</gene>
<reference evidence="1 2" key="1">
    <citation type="submission" date="2017-09" db="EMBL/GenBank/DDBJ databases">
        <title>Depth-based differentiation of microbial function through sediment-hosted aquifers and enrichment of novel symbionts in the deep terrestrial subsurface.</title>
        <authorList>
            <person name="Probst A.J."/>
            <person name="Ladd B."/>
            <person name="Jarett J.K."/>
            <person name="Geller-Mcgrath D.E."/>
            <person name="Sieber C.M."/>
            <person name="Emerson J.B."/>
            <person name="Anantharaman K."/>
            <person name="Thomas B.C."/>
            <person name="Malmstrom R."/>
            <person name="Stieglmeier M."/>
            <person name="Klingl A."/>
            <person name="Woyke T."/>
            <person name="Ryan C.M."/>
            <person name="Banfield J.F."/>
        </authorList>
    </citation>
    <scope>NUCLEOTIDE SEQUENCE [LARGE SCALE GENOMIC DNA]</scope>
    <source>
        <strain evidence="1">CG22_combo_CG10-13_8_21_14_all_47_17</strain>
    </source>
</reference>
<protein>
    <submittedName>
        <fullName evidence="1">Uncharacterized protein</fullName>
    </submittedName>
</protein>
<dbReference type="EMBL" id="PCSZ01000059">
    <property type="protein sequence ID" value="PIP60499.1"/>
    <property type="molecule type" value="Genomic_DNA"/>
</dbReference>
<comment type="caution">
    <text evidence="1">The sequence shown here is derived from an EMBL/GenBank/DDBJ whole genome shotgun (WGS) entry which is preliminary data.</text>
</comment>
<dbReference type="AlphaFoldDB" id="A0A2H0BSI8"/>